<evidence type="ECO:0000313" key="1">
    <source>
        <dbReference type="EMBL" id="MPC25787.1"/>
    </source>
</evidence>
<name>A0A5B7DXM8_PORTR</name>
<gene>
    <name evidence="1" type="ORF">E2C01_018910</name>
</gene>
<comment type="caution">
    <text evidence="1">The sequence shown here is derived from an EMBL/GenBank/DDBJ whole genome shotgun (WGS) entry which is preliminary data.</text>
</comment>
<organism evidence="1 2">
    <name type="scientific">Portunus trituberculatus</name>
    <name type="common">Swimming crab</name>
    <name type="synonym">Neptunus trituberculatus</name>
    <dbReference type="NCBI Taxonomy" id="210409"/>
    <lineage>
        <taxon>Eukaryota</taxon>
        <taxon>Metazoa</taxon>
        <taxon>Ecdysozoa</taxon>
        <taxon>Arthropoda</taxon>
        <taxon>Crustacea</taxon>
        <taxon>Multicrustacea</taxon>
        <taxon>Malacostraca</taxon>
        <taxon>Eumalacostraca</taxon>
        <taxon>Eucarida</taxon>
        <taxon>Decapoda</taxon>
        <taxon>Pleocyemata</taxon>
        <taxon>Brachyura</taxon>
        <taxon>Eubrachyura</taxon>
        <taxon>Portunoidea</taxon>
        <taxon>Portunidae</taxon>
        <taxon>Portuninae</taxon>
        <taxon>Portunus</taxon>
    </lineage>
</organism>
<protein>
    <submittedName>
        <fullName evidence="1">Uncharacterized protein</fullName>
    </submittedName>
</protein>
<dbReference type="AlphaFoldDB" id="A0A5B7DXM8"/>
<accession>A0A5B7DXM8</accession>
<dbReference type="Proteomes" id="UP000324222">
    <property type="component" value="Unassembled WGS sequence"/>
</dbReference>
<evidence type="ECO:0000313" key="2">
    <source>
        <dbReference type="Proteomes" id="UP000324222"/>
    </source>
</evidence>
<dbReference type="EMBL" id="VSRR010001508">
    <property type="protein sequence ID" value="MPC25787.1"/>
    <property type="molecule type" value="Genomic_DNA"/>
</dbReference>
<reference evidence="1 2" key="1">
    <citation type="submission" date="2019-05" db="EMBL/GenBank/DDBJ databases">
        <title>Another draft genome of Portunus trituberculatus and its Hox gene families provides insights of decapod evolution.</title>
        <authorList>
            <person name="Jeong J.-H."/>
            <person name="Song I."/>
            <person name="Kim S."/>
            <person name="Choi T."/>
            <person name="Kim D."/>
            <person name="Ryu S."/>
            <person name="Kim W."/>
        </authorList>
    </citation>
    <scope>NUCLEOTIDE SEQUENCE [LARGE SCALE GENOMIC DNA]</scope>
    <source>
        <tissue evidence="1">Muscle</tissue>
    </source>
</reference>
<keyword evidence="2" id="KW-1185">Reference proteome</keyword>
<sequence length="129" mass="14199">MDQDRLSALGFLCIETDHANRVDITLLWMYDCPSWPPTAYKRSDSTATPTPHLRLLIGATIRHSHVVGSNLSTEAMASPLHQPPTENTIKFFSAVMLSELISNAKEVPAGMGVSKGPNAKAIRWMQLLL</sequence>
<proteinExistence type="predicted"/>